<reference evidence="12 15" key="2">
    <citation type="submission" date="2020-04" db="EMBL/GenBank/DDBJ databases">
        <authorList>
            <person name="Hitch T.C.A."/>
            <person name="Wylensek D."/>
            <person name="Clavel T."/>
        </authorList>
    </citation>
    <scope>NUCLEOTIDE SEQUENCE [LARGE SCALE GENOMIC DNA]</scope>
    <source>
        <strain evidence="12 15">COR2-253-APC-1A</strain>
    </source>
</reference>
<dbReference type="InterPro" id="IPR023053">
    <property type="entry name" value="Ribosomal_uS14_bact"/>
</dbReference>
<dbReference type="GeneID" id="78296095"/>
<dbReference type="InterPro" id="IPR043140">
    <property type="entry name" value="Ribosomal_uS14_sf"/>
</dbReference>
<dbReference type="PROSITE" id="PS00527">
    <property type="entry name" value="RIBOSOMAL_S14"/>
    <property type="match status" value="1"/>
</dbReference>
<evidence type="ECO:0000313" key="14">
    <source>
        <dbReference type="Proteomes" id="UP000245959"/>
    </source>
</evidence>
<comment type="subunit">
    <text evidence="9 11">Part of the 30S ribosomal subunit. Contacts proteins S3 and S10.</text>
</comment>
<reference evidence="13 14" key="1">
    <citation type="submission" date="2018-04" db="EMBL/GenBank/DDBJ databases">
        <title>Genomic Encyclopedia of Type Strains, Phase IV (KMG-IV): sequencing the most valuable type-strain genomes for metagenomic binning, comparative biology and taxonomic classification.</title>
        <authorList>
            <person name="Goeker M."/>
        </authorList>
    </citation>
    <scope>NUCLEOTIDE SEQUENCE [LARGE SCALE GENOMIC DNA]</scope>
    <source>
        <strain evidence="13 14">DSM 14823</strain>
    </source>
</reference>
<keyword evidence="4 11" id="KW-0862">Zinc</keyword>
<evidence type="ECO:0000256" key="1">
    <source>
        <dbReference type="ARBA" id="ARBA00003686"/>
    </source>
</evidence>
<dbReference type="Gene3D" id="4.10.830.10">
    <property type="entry name" value="30s Ribosomal Protein S14, Chain N"/>
    <property type="match status" value="1"/>
</dbReference>
<name>A0A2U1AS34_9BACT</name>
<evidence type="ECO:0000256" key="7">
    <source>
        <dbReference type="ARBA" id="ARBA00023274"/>
    </source>
</evidence>
<dbReference type="OrthoDB" id="9810484at2"/>
<dbReference type="PANTHER" id="PTHR19836:SF19">
    <property type="entry name" value="SMALL RIBOSOMAL SUBUNIT PROTEIN US14M"/>
    <property type="match status" value="1"/>
</dbReference>
<keyword evidence="3 11" id="KW-0699">rRNA-binding</keyword>
<dbReference type="AlphaFoldDB" id="A0A2U1AS34"/>
<comment type="similarity">
    <text evidence="10 11">Belongs to the universal ribosomal protein uS14 family. Zinc-binding uS14 subfamily.</text>
</comment>
<proteinExistence type="inferred from homology"/>
<comment type="cofactor">
    <cofactor evidence="11">
        <name>Zn(2+)</name>
        <dbReference type="ChEBI" id="CHEBI:29105"/>
    </cofactor>
    <text evidence="11">Binds 1 zinc ion per subunit.</text>
</comment>
<keyword evidence="6 11" id="KW-0689">Ribosomal protein</keyword>
<dbReference type="GO" id="GO:0019843">
    <property type="term" value="F:rRNA binding"/>
    <property type="evidence" value="ECO:0007669"/>
    <property type="project" value="UniProtKB-UniRule"/>
</dbReference>
<dbReference type="GO" id="GO:0006412">
    <property type="term" value="P:translation"/>
    <property type="evidence" value="ECO:0007669"/>
    <property type="project" value="UniProtKB-UniRule"/>
</dbReference>
<dbReference type="InterPro" id="IPR018271">
    <property type="entry name" value="Ribosomal_uS14_CS"/>
</dbReference>
<feature type="binding site" evidence="11">
    <location>
        <position position="40"/>
    </location>
    <ligand>
        <name>Zn(2+)</name>
        <dbReference type="ChEBI" id="CHEBI:29105"/>
    </ligand>
</feature>
<evidence type="ECO:0000256" key="2">
    <source>
        <dbReference type="ARBA" id="ARBA00022723"/>
    </source>
</evidence>
<keyword evidence="5 11" id="KW-0694">RNA-binding</keyword>
<keyword evidence="7 11" id="KW-0687">Ribonucleoprotein</keyword>
<dbReference type="NCBIfam" id="NF005974">
    <property type="entry name" value="PRK08061.1"/>
    <property type="match status" value="1"/>
</dbReference>
<feature type="binding site" evidence="11">
    <location>
        <position position="24"/>
    </location>
    <ligand>
        <name>Zn(2+)</name>
        <dbReference type="ChEBI" id="CHEBI:29105"/>
    </ligand>
</feature>
<feature type="binding site" evidence="11">
    <location>
        <position position="43"/>
    </location>
    <ligand>
        <name>Zn(2+)</name>
        <dbReference type="ChEBI" id="CHEBI:29105"/>
    </ligand>
</feature>
<dbReference type="RefSeq" id="WP_106053737.1">
    <property type="nucleotide sequence ID" value="NZ_CABMMC010000053.1"/>
</dbReference>
<dbReference type="EMBL" id="QEKH01000022">
    <property type="protein sequence ID" value="PVY39183.1"/>
    <property type="molecule type" value="Genomic_DNA"/>
</dbReference>
<dbReference type="GO" id="GO:0008270">
    <property type="term" value="F:zinc ion binding"/>
    <property type="evidence" value="ECO:0007669"/>
    <property type="project" value="UniProtKB-UniRule"/>
</dbReference>
<gene>
    <name evidence="11" type="primary">rpsZ</name>
    <name evidence="11" type="synonym">rpsN</name>
    <name evidence="13" type="ORF">C8D82_12258</name>
    <name evidence="12" type="ORF">HF882_07825</name>
</gene>
<dbReference type="EMBL" id="JABAEW010000011">
    <property type="protein sequence ID" value="NMD86487.1"/>
    <property type="molecule type" value="Genomic_DNA"/>
</dbReference>
<keyword evidence="14" id="KW-1185">Reference proteome</keyword>
<dbReference type="GO" id="GO:0003735">
    <property type="term" value="F:structural constituent of ribosome"/>
    <property type="evidence" value="ECO:0007669"/>
    <property type="project" value="InterPro"/>
</dbReference>
<evidence type="ECO:0000313" key="13">
    <source>
        <dbReference type="EMBL" id="PVY39183.1"/>
    </source>
</evidence>
<dbReference type="Pfam" id="PF00253">
    <property type="entry name" value="Ribosomal_S14"/>
    <property type="match status" value="1"/>
</dbReference>
<dbReference type="GO" id="GO:0015935">
    <property type="term" value="C:small ribosomal subunit"/>
    <property type="evidence" value="ECO:0007669"/>
    <property type="project" value="TreeGrafter"/>
</dbReference>
<evidence type="ECO:0000256" key="5">
    <source>
        <dbReference type="ARBA" id="ARBA00022884"/>
    </source>
</evidence>
<sequence length="61" mass="6909">MAKLSLMVKAERGSKFPVRNYTRCKACGRPRAYIGKFQLCRICFRELASKGQIPGVTKASW</sequence>
<dbReference type="GO" id="GO:0005737">
    <property type="term" value="C:cytoplasm"/>
    <property type="evidence" value="ECO:0007669"/>
    <property type="project" value="UniProtKB-ARBA"/>
</dbReference>
<evidence type="ECO:0000256" key="6">
    <source>
        <dbReference type="ARBA" id="ARBA00022980"/>
    </source>
</evidence>
<accession>A0A2U1AS34</accession>
<evidence type="ECO:0000256" key="9">
    <source>
        <dbReference type="ARBA" id="ARBA00047110"/>
    </source>
</evidence>
<evidence type="ECO:0000256" key="3">
    <source>
        <dbReference type="ARBA" id="ARBA00022730"/>
    </source>
</evidence>
<evidence type="ECO:0000256" key="11">
    <source>
        <dbReference type="HAMAP-Rule" id="MF_01364"/>
    </source>
</evidence>
<dbReference type="HAMAP" id="MF_01364_B">
    <property type="entry name" value="Ribosomal_uS14_2_B"/>
    <property type="match status" value="1"/>
</dbReference>
<dbReference type="InterPro" id="IPR001209">
    <property type="entry name" value="Ribosomal_uS14"/>
</dbReference>
<evidence type="ECO:0000313" key="15">
    <source>
        <dbReference type="Proteomes" id="UP000576225"/>
    </source>
</evidence>
<evidence type="ECO:0000256" key="8">
    <source>
        <dbReference type="ARBA" id="ARBA00035167"/>
    </source>
</evidence>
<evidence type="ECO:0000256" key="4">
    <source>
        <dbReference type="ARBA" id="ARBA00022833"/>
    </source>
</evidence>
<dbReference type="PANTHER" id="PTHR19836">
    <property type="entry name" value="30S RIBOSOMAL PROTEIN S14"/>
    <property type="match status" value="1"/>
</dbReference>
<dbReference type="Proteomes" id="UP000576225">
    <property type="component" value="Unassembled WGS sequence"/>
</dbReference>
<feature type="binding site" evidence="11">
    <location>
        <position position="27"/>
    </location>
    <ligand>
        <name>Zn(2+)</name>
        <dbReference type="ChEBI" id="CHEBI:29105"/>
    </ligand>
</feature>
<comment type="function">
    <text evidence="1 11">Binds 16S rRNA, required for the assembly of 30S particles and may also be responsible for determining the conformation of the 16S rRNA at the A site.</text>
</comment>
<evidence type="ECO:0000313" key="12">
    <source>
        <dbReference type="EMBL" id="NMD86487.1"/>
    </source>
</evidence>
<dbReference type="FunFam" id="4.10.830.10:FF:000001">
    <property type="entry name" value="30S ribosomal protein S14 type Z"/>
    <property type="match status" value="1"/>
</dbReference>
<organism evidence="13 14">
    <name type="scientific">Victivallis vadensis</name>
    <dbReference type="NCBI Taxonomy" id="172901"/>
    <lineage>
        <taxon>Bacteria</taxon>
        <taxon>Pseudomonadati</taxon>
        <taxon>Lentisphaerota</taxon>
        <taxon>Lentisphaeria</taxon>
        <taxon>Victivallales</taxon>
        <taxon>Victivallaceae</taxon>
        <taxon>Victivallis</taxon>
    </lineage>
</organism>
<dbReference type="Proteomes" id="UP000245959">
    <property type="component" value="Unassembled WGS sequence"/>
</dbReference>
<evidence type="ECO:0000256" key="10">
    <source>
        <dbReference type="ARBA" id="ARBA00060857"/>
    </source>
</evidence>
<protein>
    <recommendedName>
        <fullName evidence="8 11">Small ribosomal subunit protein uS14</fullName>
    </recommendedName>
</protein>
<keyword evidence="2 11" id="KW-0479">Metal-binding</keyword>
<dbReference type="SUPFAM" id="SSF57716">
    <property type="entry name" value="Glucocorticoid receptor-like (DNA-binding domain)"/>
    <property type="match status" value="1"/>
</dbReference>
<comment type="caution">
    <text evidence="13">The sequence shown here is derived from an EMBL/GenBank/DDBJ whole genome shotgun (WGS) entry which is preliminary data.</text>
</comment>